<reference evidence="4 5" key="1">
    <citation type="journal article" date="2015" name="Genome Announc.">
        <title>Expanding the biotechnology potential of lactobacilli through comparative genomics of 213 strains and associated genera.</title>
        <authorList>
            <person name="Sun Z."/>
            <person name="Harris H.M."/>
            <person name="McCann A."/>
            <person name="Guo C."/>
            <person name="Argimon S."/>
            <person name="Zhang W."/>
            <person name="Yang X."/>
            <person name="Jeffery I.B."/>
            <person name="Cooney J.C."/>
            <person name="Kagawa T.F."/>
            <person name="Liu W."/>
            <person name="Song Y."/>
            <person name="Salvetti E."/>
            <person name="Wrobel A."/>
            <person name="Rasinkangas P."/>
            <person name="Parkhill J."/>
            <person name="Rea M.C."/>
            <person name="O'Sullivan O."/>
            <person name="Ritari J."/>
            <person name="Douillard F.P."/>
            <person name="Paul Ross R."/>
            <person name="Yang R."/>
            <person name="Briner A.E."/>
            <person name="Felis G.E."/>
            <person name="de Vos W.M."/>
            <person name="Barrangou R."/>
            <person name="Klaenhammer T.R."/>
            <person name="Caufield P.W."/>
            <person name="Cui Y."/>
            <person name="Zhang H."/>
            <person name="O'Toole P.W."/>
        </authorList>
    </citation>
    <scope>NUCLEOTIDE SEQUENCE [LARGE SCALE GENOMIC DNA]</scope>
    <source>
        <strain evidence="4 5">DSM 19682</strain>
    </source>
</reference>
<feature type="domain" description="Glycosyltransferase 2-like" evidence="3">
    <location>
        <begin position="5"/>
        <end position="173"/>
    </location>
</feature>
<dbReference type="STRING" id="1423775.FD03_GL001386"/>
<accession>A0A0R1K6F1</accession>
<dbReference type="PANTHER" id="PTHR22916:SF51">
    <property type="entry name" value="GLYCOSYLTRANSFERASE EPSH-RELATED"/>
    <property type="match status" value="1"/>
</dbReference>
<keyword evidence="2 4" id="KW-0808">Transferase</keyword>
<proteinExistence type="predicted"/>
<dbReference type="GO" id="GO:0016757">
    <property type="term" value="F:glycosyltransferase activity"/>
    <property type="evidence" value="ECO:0007669"/>
    <property type="project" value="UniProtKB-KW"/>
</dbReference>
<dbReference type="eggNOG" id="COG0463">
    <property type="taxonomic scope" value="Bacteria"/>
</dbReference>
<sequence length="354" mass="40987">MVKISIITPVYNVQNYLSKCLESILNQTLRDYELIIVDDGSPDKSGIIADEYKKIDSRIKVVHKENGGAPSARNIGIDMAEGKYLYFPDSDDWLEPNYLENLYKCAIKSNADLTISGFVIEYFENNESHSFQTSVNSVNFNNYKSVRENIHNYFNNMMVAVPWNKLYKTNYIKENNIRFPNLKWDDLHFNLEVLKNINSVSISSISGYHFFRSRAGSETTTVFDGLLYEKRREQFTHILDIYGYWGISDPNIMNVLYGYYAARLVQCIQEISINNLPYKRKTIKNILNDDISNIAVKNGLFDSKILELANFPLKYHLYTTCLITGKILGFVKIHMTSFFYKFKAQSVNKAIKVK</sequence>
<gene>
    <name evidence="4" type="ORF">FD03_GL001386</name>
</gene>
<dbReference type="Gene3D" id="3.90.550.10">
    <property type="entry name" value="Spore Coat Polysaccharide Biosynthesis Protein SpsA, Chain A"/>
    <property type="match status" value="1"/>
</dbReference>
<dbReference type="InterPro" id="IPR001173">
    <property type="entry name" value="Glyco_trans_2-like"/>
</dbReference>
<evidence type="ECO:0000259" key="3">
    <source>
        <dbReference type="Pfam" id="PF00535"/>
    </source>
</evidence>
<dbReference type="Pfam" id="PF00535">
    <property type="entry name" value="Glycos_transf_2"/>
    <property type="match status" value="1"/>
</dbReference>
<organism evidence="4 5">
    <name type="scientific">Companilactobacillus nodensis DSM 19682 = JCM 14932 = NBRC 107160</name>
    <dbReference type="NCBI Taxonomy" id="1423775"/>
    <lineage>
        <taxon>Bacteria</taxon>
        <taxon>Bacillati</taxon>
        <taxon>Bacillota</taxon>
        <taxon>Bacilli</taxon>
        <taxon>Lactobacillales</taxon>
        <taxon>Lactobacillaceae</taxon>
        <taxon>Companilactobacillus</taxon>
    </lineage>
</organism>
<protein>
    <submittedName>
        <fullName evidence="4">Group 2 glycosyl transferase</fullName>
    </submittedName>
</protein>
<dbReference type="PATRIC" id="fig|1423775.4.peg.1416"/>
<name>A0A0R1K6F1_9LACO</name>
<dbReference type="SUPFAM" id="SSF53448">
    <property type="entry name" value="Nucleotide-diphospho-sugar transferases"/>
    <property type="match status" value="1"/>
</dbReference>
<evidence type="ECO:0000256" key="1">
    <source>
        <dbReference type="ARBA" id="ARBA00022676"/>
    </source>
</evidence>
<dbReference type="RefSeq" id="WP_025025327.1">
    <property type="nucleotide sequence ID" value="NZ_AZDZ01000019.1"/>
</dbReference>
<dbReference type="PANTHER" id="PTHR22916">
    <property type="entry name" value="GLYCOSYLTRANSFERASE"/>
    <property type="match status" value="1"/>
</dbReference>
<evidence type="ECO:0000313" key="5">
    <source>
        <dbReference type="Proteomes" id="UP000051248"/>
    </source>
</evidence>
<keyword evidence="5" id="KW-1185">Reference proteome</keyword>
<keyword evidence="1" id="KW-0328">Glycosyltransferase</keyword>
<dbReference type="EMBL" id="AZDZ01000019">
    <property type="protein sequence ID" value="KRK79024.1"/>
    <property type="molecule type" value="Genomic_DNA"/>
</dbReference>
<dbReference type="AlphaFoldDB" id="A0A0R1K6F1"/>
<comment type="caution">
    <text evidence="4">The sequence shown here is derived from an EMBL/GenBank/DDBJ whole genome shotgun (WGS) entry which is preliminary data.</text>
</comment>
<dbReference type="InterPro" id="IPR029044">
    <property type="entry name" value="Nucleotide-diphossugar_trans"/>
</dbReference>
<evidence type="ECO:0000313" key="4">
    <source>
        <dbReference type="EMBL" id="KRK79024.1"/>
    </source>
</evidence>
<dbReference type="CDD" id="cd00761">
    <property type="entry name" value="Glyco_tranf_GTA_type"/>
    <property type="match status" value="1"/>
</dbReference>
<evidence type="ECO:0000256" key="2">
    <source>
        <dbReference type="ARBA" id="ARBA00022679"/>
    </source>
</evidence>
<dbReference type="Proteomes" id="UP000051248">
    <property type="component" value="Unassembled WGS sequence"/>
</dbReference>